<proteinExistence type="predicted"/>
<organism evidence="2 3">
    <name type="scientific">Puniceibacterium sediminis</name>
    <dbReference type="NCBI Taxonomy" id="1608407"/>
    <lineage>
        <taxon>Bacteria</taxon>
        <taxon>Pseudomonadati</taxon>
        <taxon>Pseudomonadota</taxon>
        <taxon>Alphaproteobacteria</taxon>
        <taxon>Rhodobacterales</taxon>
        <taxon>Paracoccaceae</taxon>
        <taxon>Puniceibacterium</taxon>
    </lineage>
</organism>
<gene>
    <name evidence="2" type="ORF">SAMN06265370_11092</name>
</gene>
<keyword evidence="3" id="KW-1185">Reference proteome</keyword>
<accession>A0A238XCT6</accession>
<keyword evidence="2" id="KW-0238">DNA-binding</keyword>
<dbReference type="Proteomes" id="UP000198417">
    <property type="component" value="Unassembled WGS sequence"/>
</dbReference>
<dbReference type="Pfam" id="PF09836">
    <property type="entry name" value="DUF2063"/>
    <property type="match status" value="1"/>
</dbReference>
<reference evidence="2 3" key="1">
    <citation type="submission" date="2017-06" db="EMBL/GenBank/DDBJ databases">
        <authorList>
            <person name="Kim H.J."/>
            <person name="Triplett B.A."/>
        </authorList>
    </citation>
    <scope>NUCLEOTIDE SEQUENCE [LARGE SCALE GENOMIC DNA]</scope>
    <source>
        <strain evidence="2 3">DSM 29052</strain>
    </source>
</reference>
<evidence type="ECO:0000313" key="2">
    <source>
        <dbReference type="EMBL" id="SNR56313.1"/>
    </source>
</evidence>
<dbReference type="EMBL" id="FZNN01000010">
    <property type="protein sequence ID" value="SNR56313.1"/>
    <property type="molecule type" value="Genomic_DNA"/>
</dbReference>
<dbReference type="Gene3D" id="1.10.150.690">
    <property type="entry name" value="DUF2063"/>
    <property type="match status" value="1"/>
</dbReference>
<sequence>MTDQTAFHAALLDAAAPIPTGLTDGAGRPAGRRYGVYRNNVAVSLRDALETAYPAIAKLIGTENFHNIAGMYLRSAPPDTPIMLQYGAGFPQFLESLAPLAHLPYLGDVARIERAMRLSYHAADSTPADATILQNLSQEVLMSARLTLAPSVRILRSPFPAFDIWAYNMRPGARKPRPLAQDTLILRAEFDPVPHLLGPGAYAFVQAINAQQPLGAALQAAGEDIDLGAILGLLLSSHAITQIHI</sequence>
<dbReference type="GO" id="GO:0003677">
    <property type="term" value="F:DNA binding"/>
    <property type="evidence" value="ECO:0007669"/>
    <property type="project" value="UniProtKB-KW"/>
</dbReference>
<feature type="domain" description="Putative DNA-binding" evidence="1">
    <location>
        <begin position="4"/>
        <end position="94"/>
    </location>
</feature>
<name>A0A238XCT6_9RHOB</name>
<protein>
    <submittedName>
        <fullName evidence="2">Putative DNA-binding domain-containing protein</fullName>
    </submittedName>
</protein>
<dbReference type="RefSeq" id="WP_089270835.1">
    <property type="nucleotide sequence ID" value="NZ_FZNN01000010.1"/>
</dbReference>
<dbReference type="InterPro" id="IPR018640">
    <property type="entry name" value="DUF2063"/>
</dbReference>
<dbReference type="AlphaFoldDB" id="A0A238XCT6"/>
<evidence type="ECO:0000313" key="3">
    <source>
        <dbReference type="Proteomes" id="UP000198417"/>
    </source>
</evidence>
<dbReference type="InterPro" id="IPR044922">
    <property type="entry name" value="DUF2063_N_sf"/>
</dbReference>
<dbReference type="OrthoDB" id="4146344at2"/>
<evidence type="ECO:0000259" key="1">
    <source>
        <dbReference type="Pfam" id="PF09836"/>
    </source>
</evidence>